<organism evidence="8 9">
    <name type="scientific">Alkalimonas mucilaginosa</name>
    <dbReference type="NCBI Taxonomy" id="3057676"/>
    <lineage>
        <taxon>Bacteria</taxon>
        <taxon>Pseudomonadati</taxon>
        <taxon>Pseudomonadota</taxon>
        <taxon>Gammaproteobacteria</taxon>
        <taxon>Alkalimonas</taxon>
    </lineage>
</organism>
<comment type="cofactor">
    <cofactor evidence="1">
        <name>L-ascorbate</name>
        <dbReference type="ChEBI" id="CHEBI:38290"/>
    </cofactor>
</comment>
<dbReference type="SMART" id="SM00702">
    <property type="entry name" value="P4Hc"/>
    <property type="match status" value="1"/>
</dbReference>
<keyword evidence="6" id="KW-0408">Iron</keyword>
<evidence type="ECO:0000313" key="8">
    <source>
        <dbReference type="EMBL" id="MEE2023282.1"/>
    </source>
</evidence>
<dbReference type="Proteomes" id="UP001339167">
    <property type="component" value="Unassembled WGS sequence"/>
</dbReference>
<dbReference type="PANTHER" id="PTHR12907:SF26">
    <property type="entry name" value="HIF PROLYL HYDROXYLASE, ISOFORM C"/>
    <property type="match status" value="1"/>
</dbReference>
<keyword evidence="3" id="KW-0847">Vitamin C</keyword>
<evidence type="ECO:0000259" key="7">
    <source>
        <dbReference type="PROSITE" id="PS51471"/>
    </source>
</evidence>
<keyword evidence="2" id="KW-0479">Metal-binding</keyword>
<evidence type="ECO:0000256" key="1">
    <source>
        <dbReference type="ARBA" id="ARBA00001961"/>
    </source>
</evidence>
<feature type="domain" description="Fe2OG dioxygenase" evidence="7">
    <location>
        <begin position="110"/>
        <end position="203"/>
    </location>
</feature>
<evidence type="ECO:0000256" key="5">
    <source>
        <dbReference type="ARBA" id="ARBA00023002"/>
    </source>
</evidence>
<dbReference type="EMBL" id="JAUGZK010000002">
    <property type="protein sequence ID" value="MEE2023282.1"/>
    <property type="molecule type" value="Genomic_DNA"/>
</dbReference>
<dbReference type="InterPro" id="IPR051559">
    <property type="entry name" value="HIF_prolyl_hydroxylases"/>
</dbReference>
<dbReference type="Gene3D" id="2.60.120.620">
    <property type="entry name" value="q2cbj1_9rhob like domain"/>
    <property type="match status" value="1"/>
</dbReference>
<name>A0ABU7JC59_9GAMM</name>
<accession>A0ABU7JC59</accession>
<keyword evidence="5 8" id="KW-0560">Oxidoreductase</keyword>
<evidence type="ECO:0000256" key="2">
    <source>
        <dbReference type="ARBA" id="ARBA00022723"/>
    </source>
</evidence>
<dbReference type="PANTHER" id="PTHR12907">
    <property type="entry name" value="EGL NINE HOMOLOG-RELATED"/>
    <property type="match status" value="1"/>
</dbReference>
<gene>
    <name evidence="8" type="ORF">QWF21_03420</name>
</gene>
<evidence type="ECO:0000256" key="3">
    <source>
        <dbReference type="ARBA" id="ARBA00022896"/>
    </source>
</evidence>
<sequence length="208" mass="24059">MLPAEPLLQTQPDLPEQDPAWLHHFEQEGWVLLPNYLAPELAQALLQEVQQQTELTPAAIGRGQQRQHASDIRRDKTSWLNGNSVAQQRYMLELNSIQTLLNRHFFLGLTGYECHFAHYQAGDFYRTHLDAFNQQASRRVTSVCYLNDVEAGGELVLYNEQHTALMQLPPRQGSLVLFESCRFPHEVLPTRQDRYSIAGWFRCDRMPL</sequence>
<comment type="caution">
    <text evidence="8">The sequence shown here is derived from an EMBL/GenBank/DDBJ whole genome shotgun (WGS) entry which is preliminary data.</text>
</comment>
<dbReference type="Pfam" id="PF13640">
    <property type="entry name" value="2OG-FeII_Oxy_3"/>
    <property type="match status" value="1"/>
</dbReference>
<evidence type="ECO:0000256" key="6">
    <source>
        <dbReference type="ARBA" id="ARBA00023004"/>
    </source>
</evidence>
<dbReference type="GO" id="GO:0016491">
    <property type="term" value="F:oxidoreductase activity"/>
    <property type="evidence" value="ECO:0007669"/>
    <property type="project" value="UniProtKB-KW"/>
</dbReference>
<dbReference type="PROSITE" id="PS51471">
    <property type="entry name" value="FE2OG_OXY"/>
    <property type="match status" value="1"/>
</dbReference>
<dbReference type="InterPro" id="IPR006620">
    <property type="entry name" value="Pro_4_hyd_alph"/>
</dbReference>
<dbReference type="InterPro" id="IPR044862">
    <property type="entry name" value="Pro_4_hyd_alph_FE2OG_OXY"/>
</dbReference>
<evidence type="ECO:0000256" key="4">
    <source>
        <dbReference type="ARBA" id="ARBA00022964"/>
    </source>
</evidence>
<protein>
    <submittedName>
        <fullName evidence="8">2OG-Fe(II) oxygenase</fullName>
        <ecNumber evidence="8">1.14.11.-</ecNumber>
    </submittedName>
</protein>
<evidence type="ECO:0000313" key="9">
    <source>
        <dbReference type="Proteomes" id="UP001339167"/>
    </source>
</evidence>
<reference evidence="8 9" key="1">
    <citation type="submission" date="2023-06" db="EMBL/GenBank/DDBJ databases">
        <title>Alkalimonas sp., MEB004 an alkaliphilic bacterium isolated from Lonar Lake, India.</title>
        <authorList>
            <person name="Joshi A."/>
            <person name="Thite S."/>
        </authorList>
    </citation>
    <scope>NUCLEOTIDE SEQUENCE [LARGE SCALE GENOMIC DNA]</scope>
    <source>
        <strain evidence="8 9">MEB004</strain>
    </source>
</reference>
<dbReference type="RefSeq" id="WP_330086638.1">
    <property type="nucleotide sequence ID" value="NZ_JAUGZK010000002.1"/>
</dbReference>
<proteinExistence type="predicted"/>
<keyword evidence="4" id="KW-0223">Dioxygenase</keyword>
<keyword evidence="9" id="KW-1185">Reference proteome</keyword>
<dbReference type="SUPFAM" id="SSF51197">
    <property type="entry name" value="Clavaminate synthase-like"/>
    <property type="match status" value="1"/>
</dbReference>
<dbReference type="EC" id="1.14.11.-" evidence="8"/>
<dbReference type="InterPro" id="IPR005123">
    <property type="entry name" value="Oxoglu/Fe-dep_dioxygenase_dom"/>
</dbReference>